<sequence length="226" mass="25046">MMSSNGIPSVRLANMIAFLFAFSVYVVLMLYTVRRLYLWCLQRHNLGRREQQSPAIGAPQLPSLDRPTTGLDPSIMALLPMFIYKMSEKINGIDTTECSICLSSLEEEDMVRLLPNCLHLFHAQCIDMWLFSHSTCPICRTVVAPKAEVQTHGTGDEVPPLEPLNPMTPISEGDESDEDALSSPSNSFHKIISCNRSEGRIQSFANGDSEIRIQICSGSVDPSPIS</sequence>
<keyword evidence="12 15" id="KW-0472">Membrane</keyword>
<evidence type="ECO:0000256" key="11">
    <source>
        <dbReference type="ARBA" id="ARBA00022989"/>
    </source>
</evidence>
<keyword evidence="8 13" id="KW-0863">Zinc-finger</keyword>
<dbReference type="Proteomes" id="UP001141806">
    <property type="component" value="Unassembled WGS sequence"/>
</dbReference>
<dbReference type="PANTHER" id="PTHR46913:SF1">
    <property type="entry name" value="RING-H2 FINGER PROTEIN ATL16"/>
    <property type="match status" value="1"/>
</dbReference>
<evidence type="ECO:0000256" key="10">
    <source>
        <dbReference type="ARBA" id="ARBA00022833"/>
    </source>
</evidence>
<accession>A0A9Q0K6R0</accession>
<evidence type="ECO:0000256" key="15">
    <source>
        <dbReference type="SAM" id="Phobius"/>
    </source>
</evidence>
<evidence type="ECO:0000256" key="2">
    <source>
        <dbReference type="ARBA" id="ARBA00004167"/>
    </source>
</evidence>
<evidence type="ECO:0000256" key="9">
    <source>
        <dbReference type="ARBA" id="ARBA00022786"/>
    </source>
</evidence>
<keyword evidence="5" id="KW-0808">Transferase</keyword>
<evidence type="ECO:0000256" key="3">
    <source>
        <dbReference type="ARBA" id="ARBA00004906"/>
    </source>
</evidence>
<feature type="transmembrane region" description="Helical" evidence="15">
    <location>
        <begin position="12"/>
        <end position="33"/>
    </location>
</feature>
<feature type="region of interest" description="Disordered" evidence="14">
    <location>
        <begin position="150"/>
        <end position="185"/>
    </location>
</feature>
<comment type="catalytic activity">
    <reaction evidence="1">
        <text>S-ubiquitinyl-[E2 ubiquitin-conjugating enzyme]-L-cysteine + [acceptor protein]-L-lysine = [E2 ubiquitin-conjugating enzyme]-L-cysteine + N(6)-ubiquitinyl-[acceptor protein]-L-lysine.</text>
        <dbReference type="EC" id="2.3.2.27"/>
    </reaction>
</comment>
<gene>
    <name evidence="17" type="ORF">NE237_024324</name>
</gene>
<dbReference type="InterPro" id="IPR001841">
    <property type="entry name" value="Znf_RING"/>
</dbReference>
<evidence type="ECO:0000256" key="1">
    <source>
        <dbReference type="ARBA" id="ARBA00000900"/>
    </source>
</evidence>
<evidence type="ECO:0000256" key="14">
    <source>
        <dbReference type="SAM" id="MobiDB-lite"/>
    </source>
</evidence>
<organism evidence="17 18">
    <name type="scientific">Protea cynaroides</name>
    <dbReference type="NCBI Taxonomy" id="273540"/>
    <lineage>
        <taxon>Eukaryota</taxon>
        <taxon>Viridiplantae</taxon>
        <taxon>Streptophyta</taxon>
        <taxon>Embryophyta</taxon>
        <taxon>Tracheophyta</taxon>
        <taxon>Spermatophyta</taxon>
        <taxon>Magnoliopsida</taxon>
        <taxon>Proteales</taxon>
        <taxon>Proteaceae</taxon>
        <taxon>Protea</taxon>
    </lineage>
</organism>
<evidence type="ECO:0000256" key="6">
    <source>
        <dbReference type="ARBA" id="ARBA00022692"/>
    </source>
</evidence>
<reference evidence="17" key="1">
    <citation type="journal article" date="2023" name="Plant J.">
        <title>The genome of the king protea, Protea cynaroides.</title>
        <authorList>
            <person name="Chang J."/>
            <person name="Duong T.A."/>
            <person name="Schoeman C."/>
            <person name="Ma X."/>
            <person name="Roodt D."/>
            <person name="Barker N."/>
            <person name="Li Z."/>
            <person name="Van de Peer Y."/>
            <person name="Mizrachi E."/>
        </authorList>
    </citation>
    <scope>NUCLEOTIDE SEQUENCE</scope>
    <source>
        <tissue evidence="17">Young leaves</tissue>
    </source>
</reference>
<comment type="subcellular location">
    <subcellularLocation>
        <location evidence="2">Membrane</location>
        <topology evidence="2">Single-pass membrane protein</topology>
    </subcellularLocation>
</comment>
<keyword evidence="6 15" id="KW-0812">Transmembrane</keyword>
<dbReference type="AlphaFoldDB" id="A0A9Q0K6R0"/>
<dbReference type="PANTHER" id="PTHR46913">
    <property type="entry name" value="RING-H2 FINGER PROTEIN ATL16"/>
    <property type="match status" value="1"/>
</dbReference>
<evidence type="ECO:0000256" key="7">
    <source>
        <dbReference type="ARBA" id="ARBA00022723"/>
    </source>
</evidence>
<dbReference type="EC" id="2.3.2.27" evidence="4"/>
<keyword evidence="9" id="KW-0833">Ubl conjugation pathway</keyword>
<evidence type="ECO:0000256" key="5">
    <source>
        <dbReference type="ARBA" id="ARBA00022679"/>
    </source>
</evidence>
<dbReference type="InterPro" id="IPR013083">
    <property type="entry name" value="Znf_RING/FYVE/PHD"/>
</dbReference>
<protein>
    <recommendedName>
        <fullName evidence="4">RING-type E3 ubiquitin transferase</fullName>
        <ecNumber evidence="4">2.3.2.27</ecNumber>
    </recommendedName>
</protein>
<keyword evidence="10" id="KW-0862">Zinc</keyword>
<proteinExistence type="predicted"/>
<keyword evidence="11 15" id="KW-1133">Transmembrane helix</keyword>
<feature type="domain" description="RING-type" evidence="16">
    <location>
        <begin position="98"/>
        <end position="140"/>
    </location>
</feature>
<keyword evidence="7" id="KW-0479">Metal-binding</keyword>
<comment type="caution">
    <text evidence="17">The sequence shown here is derived from an EMBL/GenBank/DDBJ whole genome shotgun (WGS) entry which is preliminary data.</text>
</comment>
<evidence type="ECO:0000259" key="16">
    <source>
        <dbReference type="PROSITE" id="PS50089"/>
    </source>
</evidence>
<evidence type="ECO:0000256" key="13">
    <source>
        <dbReference type="PROSITE-ProRule" id="PRU00175"/>
    </source>
</evidence>
<dbReference type="GO" id="GO:0008270">
    <property type="term" value="F:zinc ion binding"/>
    <property type="evidence" value="ECO:0007669"/>
    <property type="project" value="UniProtKB-KW"/>
</dbReference>
<evidence type="ECO:0000313" key="17">
    <source>
        <dbReference type="EMBL" id="KAJ4964385.1"/>
    </source>
</evidence>
<dbReference type="EMBL" id="JAMYWD010000008">
    <property type="protein sequence ID" value="KAJ4964385.1"/>
    <property type="molecule type" value="Genomic_DNA"/>
</dbReference>
<evidence type="ECO:0000256" key="8">
    <source>
        <dbReference type="ARBA" id="ARBA00022771"/>
    </source>
</evidence>
<dbReference type="PROSITE" id="PS50089">
    <property type="entry name" value="ZF_RING_2"/>
    <property type="match status" value="1"/>
</dbReference>
<dbReference type="FunFam" id="3.30.40.10:FF:000187">
    <property type="entry name" value="E3 ubiquitin-protein ligase ATL6"/>
    <property type="match status" value="1"/>
</dbReference>
<dbReference type="SMART" id="SM00184">
    <property type="entry name" value="RING"/>
    <property type="match status" value="1"/>
</dbReference>
<evidence type="ECO:0000313" key="18">
    <source>
        <dbReference type="Proteomes" id="UP001141806"/>
    </source>
</evidence>
<dbReference type="Pfam" id="PF13639">
    <property type="entry name" value="zf-RING_2"/>
    <property type="match status" value="1"/>
</dbReference>
<dbReference type="Gene3D" id="3.30.40.10">
    <property type="entry name" value="Zinc/RING finger domain, C3HC4 (zinc finger)"/>
    <property type="match status" value="1"/>
</dbReference>
<dbReference type="GO" id="GO:0061630">
    <property type="term" value="F:ubiquitin protein ligase activity"/>
    <property type="evidence" value="ECO:0007669"/>
    <property type="project" value="UniProtKB-EC"/>
</dbReference>
<dbReference type="CDD" id="cd16461">
    <property type="entry name" value="RING-H2_EL5-like"/>
    <property type="match status" value="1"/>
</dbReference>
<dbReference type="InterPro" id="IPR044600">
    <property type="entry name" value="ATL1/ATL16-like"/>
</dbReference>
<comment type="pathway">
    <text evidence="3">Protein modification; protein ubiquitination.</text>
</comment>
<keyword evidence="18" id="KW-1185">Reference proteome</keyword>
<evidence type="ECO:0000256" key="12">
    <source>
        <dbReference type="ARBA" id="ARBA00023136"/>
    </source>
</evidence>
<dbReference type="OrthoDB" id="8062037at2759"/>
<dbReference type="GO" id="GO:0016567">
    <property type="term" value="P:protein ubiquitination"/>
    <property type="evidence" value="ECO:0007669"/>
    <property type="project" value="InterPro"/>
</dbReference>
<dbReference type="SUPFAM" id="SSF57850">
    <property type="entry name" value="RING/U-box"/>
    <property type="match status" value="1"/>
</dbReference>
<evidence type="ECO:0000256" key="4">
    <source>
        <dbReference type="ARBA" id="ARBA00012483"/>
    </source>
</evidence>
<dbReference type="GO" id="GO:0016020">
    <property type="term" value="C:membrane"/>
    <property type="evidence" value="ECO:0007669"/>
    <property type="project" value="UniProtKB-SubCell"/>
</dbReference>
<name>A0A9Q0K6R0_9MAGN</name>